<dbReference type="Proteomes" id="UP000001971">
    <property type="component" value="Chromosome"/>
</dbReference>
<dbReference type="GeneID" id="57976356"/>
<feature type="compositionally biased region" description="Basic residues" evidence="1">
    <location>
        <begin position="75"/>
        <end position="85"/>
    </location>
</feature>
<feature type="signal peptide" evidence="2">
    <location>
        <begin position="1"/>
        <end position="21"/>
    </location>
</feature>
<feature type="chain" id="PRO_5010416367" evidence="2">
    <location>
        <begin position="22"/>
        <end position="94"/>
    </location>
</feature>
<evidence type="ECO:0000313" key="4">
    <source>
        <dbReference type="Proteomes" id="UP000001971"/>
    </source>
</evidence>
<keyword evidence="2" id="KW-0732">Signal</keyword>
<dbReference type="RefSeq" id="WP_002211009.1">
    <property type="nucleotide sequence ID" value="NC_008150.1"/>
</dbReference>
<accession>A0A0E1NWB8</accession>
<feature type="compositionally biased region" description="Low complexity" evidence="1">
    <location>
        <begin position="30"/>
        <end position="40"/>
    </location>
</feature>
<dbReference type="HOGENOM" id="CLU_102486_2_1_6"/>
<feature type="region of interest" description="Disordered" evidence="1">
    <location>
        <begin position="30"/>
        <end position="94"/>
    </location>
</feature>
<name>A0A0E1NWB8_YERPA</name>
<sequence length="94" mass="9813" precursor="true">MKTVLTLIVAATLSLFSVAFAADTVVPQTTPTATAPAPAVHNASAKTMHHKKAQKPNTIKNTHKTAPEQKAQAAQKHHKAAHSHKAPTVAPAAK</sequence>
<reference evidence="3 4" key="1">
    <citation type="journal article" date="2006" name="J. Bacteriol.">
        <title>Complete genome sequence of Yersinia pestis strains Antiqua and Nepal516: evidence of gene reduction in an emerging pathogen.</title>
        <authorList>
            <person name="Chain P.S."/>
            <person name="Hu P."/>
            <person name="Malfatti S.A."/>
            <person name="Radnedge L."/>
            <person name="Larimer F."/>
            <person name="Vergez L.M."/>
            <person name="Worsham P."/>
            <person name="Chu M.C."/>
            <person name="Andersen G.L."/>
        </authorList>
    </citation>
    <scope>NUCLEOTIDE SEQUENCE [LARGE SCALE GENOMIC DNA]</scope>
    <source>
        <strain evidence="3 4">Antiqua</strain>
    </source>
</reference>
<proteinExistence type="predicted"/>
<protein>
    <submittedName>
        <fullName evidence="3">Putative acid shock protein</fullName>
    </submittedName>
</protein>
<dbReference type="AlphaFoldDB" id="A0A0E1NWB8"/>
<dbReference type="PATRIC" id="fig|360102.15.peg.255"/>
<evidence type="ECO:0000313" key="3">
    <source>
        <dbReference type="EMBL" id="ABG13631.1"/>
    </source>
</evidence>
<evidence type="ECO:0000256" key="1">
    <source>
        <dbReference type="SAM" id="MobiDB-lite"/>
    </source>
</evidence>
<evidence type="ECO:0000256" key="2">
    <source>
        <dbReference type="SAM" id="SignalP"/>
    </source>
</evidence>
<gene>
    <name evidence="3" type="ordered locus">YPA_1665</name>
</gene>
<dbReference type="KEGG" id="ypa:YPA_1665"/>
<organism evidence="3 4">
    <name type="scientific">Yersinia pestis bv. Antiqua (strain Antiqua)</name>
    <dbReference type="NCBI Taxonomy" id="360102"/>
    <lineage>
        <taxon>Bacteria</taxon>
        <taxon>Pseudomonadati</taxon>
        <taxon>Pseudomonadota</taxon>
        <taxon>Gammaproteobacteria</taxon>
        <taxon>Enterobacterales</taxon>
        <taxon>Yersiniaceae</taxon>
        <taxon>Yersinia</taxon>
    </lineage>
</organism>
<dbReference type="EMBL" id="CP000308">
    <property type="protein sequence ID" value="ABG13631.1"/>
    <property type="molecule type" value="Genomic_DNA"/>
</dbReference>
<dbReference type="NCBIfam" id="NF033636">
    <property type="entry name" value="acid_shock_Asr"/>
    <property type="match status" value="1"/>
</dbReference>